<reference evidence="4" key="1">
    <citation type="submission" date="2022-08" db="EMBL/GenBank/DDBJ databases">
        <title>Microvirga terrae sp. nov., isolated from soil.</title>
        <authorList>
            <person name="Kim K.H."/>
            <person name="Seo Y.L."/>
            <person name="Kim J.M."/>
            <person name="Lee J.K."/>
            <person name="Han D.M."/>
            <person name="Jeon C.O."/>
        </authorList>
    </citation>
    <scope>NUCLEOTIDE SEQUENCE</scope>
    <source>
        <strain evidence="4">R24</strain>
    </source>
</reference>
<dbReference type="InterPro" id="IPR002126">
    <property type="entry name" value="Cadherin-like_dom"/>
</dbReference>
<evidence type="ECO:0000313" key="4">
    <source>
        <dbReference type="EMBL" id="UVF17462.1"/>
    </source>
</evidence>
<sequence>MSSAVHQPFAALPIANLNGDAVQTIVQQPVFIDKDGDAAIAAAEPLISLFVDLGWAGEPTDELGIDTGRGHITLSGALEVGVQILYDGTVIGTVSALDSFGMIVDFEVGVATTPVEELIHTLTYTNSADPSAIFERTISISALSENDTYFADTTVRVAPASVVFLDEGVETRTGTSANDTFAVSAYALDEGDTLDGDDGNDTLQLVGVGGDFDFRLFAELKNIEAIVGRTGDDFIVLTAQQVSGITAIDGGTGSDPNAEDDSLIITGGSVDFSGKTITNIESIGFASAAGSILTFDDKDLALKSYGYSTGLRVVLTGGSFTEDEREQLHGQGFKFVQDSTGTDIDEAPQISGLNGDRLYAVPQIPTFLDYGRNVVLSDDSAFIASLRVDVVDGSDALDRLGIDTTGTVGRDSSSAISVNGTQIGFISDETGSHLGISLNFRATPALIQELVRSLTYTSVGQTVETREISITLEDSTGNTTRSTVSVLPDEKPSQVNLTGSSVAEHTASGELVGTLSAVDANPDDTFTYSLSDDAGGRFKLDAAGTKVVVADGSKIDFEQTKMHTIVVRATDKAGHFRDQAFTIDVRDIPEAPGQVNLSGKSIAELAAGGEQVGVLSAVDPNPGDSVTYSLTDDAGGRFTLDASGTKLVVANGIKLDFEQSKTHTVSVRATDKAGHFTDQTFTIAVLDISPEVTDGTAGSDKIIAGASKDRLSGGFGNDTLNGGLGNDILTGGRDRDIFVFDSMLGKTNSVNKKSNLDTIVDFSFKDDTIHLAKSIFSTIKKGALAKGAFHVGSVAHDASDRIIYNKNTGALLYDKDGTGAKQAIQFAMLTGHPLKVSASDFLVI</sequence>
<dbReference type="SMART" id="SM00112">
    <property type="entry name" value="CA"/>
    <property type="match status" value="2"/>
</dbReference>
<dbReference type="SUPFAM" id="SSF49313">
    <property type="entry name" value="Cadherin-like"/>
    <property type="match status" value="2"/>
</dbReference>
<dbReference type="Proteomes" id="UP001017257">
    <property type="component" value="Chromosome"/>
</dbReference>
<evidence type="ECO:0000313" key="5">
    <source>
        <dbReference type="Proteomes" id="UP001017257"/>
    </source>
</evidence>
<dbReference type="CDD" id="cd11304">
    <property type="entry name" value="Cadherin_repeat"/>
    <property type="match status" value="2"/>
</dbReference>
<protein>
    <submittedName>
        <fullName evidence="4">Cadherin domain-containing protein</fullName>
    </submittedName>
</protein>
<dbReference type="Pfam" id="PF00028">
    <property type="entry name" value="Cadherin"/>
    <property type="match status" value="1"/>
</dbReference>
<dbReference type="InterPro" id="IPR018511">
    <property type="entry name" value="Hemolysin-typ_Ca-bd_CS"/>
</dbReference>
<keyword evidence="5" id="KW-1185">Reference proteome</keyword>
<evidence type="ECO:0000256" key="2">
    <source>
        <dbReference type="ARBA" id="ARBA00022989"/>
    </source>
</evidence>
<dbReference type="PROSITE" id="PS50268">
    <property type="entry name" value="CADHERIN_2"/>
    <property type="match status" value="2"/>
</dbReference>
<dbReference type="Gene3D" id="2.60.40.60">
    <property type="entry name" value="Cadherins"/>
    <property type="match status" value="1"/>
</dbReference>
<dbReference type="InterPro" id="IPR015919">
    <property type="entry name" value="Cadherin-like_sf"/>
</dbReference>
<dbReference type="PANTHER" id="PTHR24026:SF126">
    <property type="entry name" value="PROTOCADHERIN FAT 4"/>
    <property type="match status" value="1"/>
</dbReference>
<dbReference type="InterPro" id="IPR001343">
    <property type="entry name" value="Hemolysn_Ca-bd"/>
</dbReference>
<dbReference type="InterPro" id="IPR011049">
    <property type="entry name" value="Serralysin-like_metalloprot_C"/>
</dbReference>
<proteinExistence type="predicted"/>
<feature type="domain" description="Cadherin" evidence="3">
    <location>
        <begin position="501"/>
        <end position="594"/>
    </location>
</feature>
<keyword evidence="1" id="KW-0812">Transmembrane</keyword>
<dbReference type="EMBL" id="CP102845">
    <property type="protein sequence ID" value="UVF17462.1"/>
    <property type="molecule type" value="Genomic_DNA"/>
</dbReference>
<dbReference type="PRINTS" id="PR00313">
    <property type="entry name" value="CABNDNGRPT"/>
</dbReference>
<organism evidence="4 5">
    <name type="scientific">Microvirga terrae</name>
    <dbReference type="NCBI Taxonomy" id="2740529"/>
    <lineage>
        <taxon>Bacteria</taxon>
        <taxon>Pseudomonadati</taxon>
        <taxon>Pseudomonadota</taxon>
        <taxon>Alphaproteobacteria</taxon>
        <taxon>Hyphomicrobiales</taxon>
        <taxon>Methylobacteriaceae</taxon>
        <taxon>Microvirga</taxon>
    </lineage>
</organism>
<gene>
    <name evidence="4" type="ORF">HPT29_012955</name>
</gene>
<evidence type="ECO:0000259" key="3">
    <source>
        <dbReference type="PROSITE" id="PS50268"/>
    </source>
</evidence>
<name>A0ABY5RL02_9HYPH</name>
<dbReference type="PROSITE" id="PS00330">
    <property type="entry name" value="HEMOLYSIN_CALCIUM"/>
    <property type="match status" value="2"/>
</dbReference>
<dbReference type="Pfam" id="PF00353">
    <property type="entry name" value="HemolysinCabind"/>
    <property type="match status" value="1"/>
</dbReference>
<evidence type="ECO:0000256" key="1">
    <source>
        <dbReference type="ARBA" id="ARBA00022692"/>
    </source>
</evidence>
<feature type="domain" description="Cadherin" evidence="3">
    <location>
        <begin position="601"/>
        <end position="702"/>
    </location>
</feature>
<dbReference type="RefSeq" id="WP_173950534.1">
    <property type="nucleotide sequence ID" value="NZ_CP102845.1"/>
</dbReference>
<accession>A0ABY5RL02</accession>
<keyword evidence="2" id="KW-0472">Membrane</keyword>
<dbReference type="SUPFAM" id="SSF51120">
    <property type="entry name" value="beta-Roll"/>
    <property type="match status" value="1"/>
</dbReference>
<dbReference type="Gene3D" id="2.150.10.10">
    <property type="entry name" value="Serralysin-like metalloprotease, C-terminal"/>
    <property type="match status" value="1"/>
</dbReference>
<dbReference type="PANTHER" id="PTHR24026">
    <property type="entry name" value="FAT ATYPICAL CADHERIN-RELATED"/>
    <property type="match status" value="1"/>
</dbReference>
<keyword evidence="2" id="KW-1133">Transmembrane helix</keyword>